<comment type="caution">
    <text evidence="4">The sequence shown here is derived from an EMBL/GenBank/DDBJ whole genome shotgun (WGS) entry which is preliminary data.</text>
</comment>
<dbReference type="GO" id="GO:0019290">
    <property type="term" value="P:siderophore biosynthetic process"/>
    <property type="evidence" value="ECO:0007669"/>
    <property type="project" value="InterPro"/>
</dbReference>
<evidence type="ECO:0000259" key="3">
    <source>
        <dbReference type="Pfam" id="PF06276"/>
    </source>
</evidence>
<comment type="similarity">
    <text evidence="1">Belongs to the IucA/IucC family.</text>
</comment>
<sequence length="640" mass="72518">MELSSSTERLHSVWMQALQTEAFQRNGINQADLVAVLPKVRERAFQRLMQALLREKLIPPGRIQQAHGRSILPLDNDGAYLTFGGLRPGPMASWCLGGPVLLHRSPNPAHELELPSDLIEQLVPLLQPLPGSDEVEQLKRELDDSFRNDSLCLAFHEKWNMRLFKRVGDAHTHSLLQWLRSPDAPLNPTQLLEQWGTLGHPWHPGYKAKLGMDTREVIDCAPEFEAHVRLPLVALHRGMAHTESMSEPAYPTWWRGAFPHEARTWDSALRALGRKPADFLPLPVHPFQLSTLREAFAAEIAQGQLILPDDTAIAGSPGMSFRTLWTEGADPRNMPMVKLPVALRLTSVQRTLSPRSARMGPRISRLLAPIRQREPQLAHSWDFVPERHGIHVSLEPANDERARHLGVLYRDNPTSRLHSGQMAIPVGSLFVEDHNNQPLLRQWVAIAQGASDHKAALRFFQEYVATALPGLLDLYLIYGIAFEAHQQNSFMVMDDAGQPSRLLIRDFGDLRIHRPSLVRQGLTLEIHDPALTLFDDADFVRAKLLHAGFMCHLGELALLCQRHWPELDEQGLWSVLARLVAERFDHVRPRTEPDRWQSERAAFLENPWPAKSFLRMRLAQTQNDITGQMDNPLRAWIGNA</sequence>
<evidence type="ECO:0000313" key="5">
    <source>
        <dbReference type="Proteomes" id="UP000542405"/>
    </source>
</evidence>
<organism evidence="4 5">
    <name type="scientific">Achromobacter ruhlandii</name>
    <dbReference type="NCBI Taxonomy" id="72557"/>
    <lineage>
        <taxon>Bacteria</taxon>
        <taxon>Pseudomonadati</taxon>
        <taxon>Pseudomonadota</taxon>
        <taxon>Betaproteobacteria</taxon>
        <taxon>Burkholderiales</taxon>
        <taxon>Alcaligenaceae</taxon>
        <taxon>Achromobacter</taxon>
    </lineage>
</organism>
<dbReference type="InterPro" id="IPR037455">
    <property type="entry name" value="LucA/IucC-like"/>
</dbReference>
<proteinExistence type="inferred from homology"/>
<evidence type="ECO:0000313" key="4">
    <source>
        <dbReference type="EMBL" id="NMU88788.1"/>
    </source>
</evidence>
<dbReference type="InterPro" id="IPR007310">
    <property type="entry name" value="Aerobactin_biosyn_IucA/IucC_N"/>
</dbReference>
<dbReference type="GO" id="GO:0016881">
    <property type="term" value="F:acid-amino acid ligase activity"/>
    <property type="evidence" value="ECO:0007669"/>
    <property type="project" value="UniProtKB-ARBA"/>
</dbReference>
<dbReference type="PANTHER" id="PTHR34384">
    <property type="entry name" value="L-2,3-DIAMINOPROPANOATE--CITRATE LIGASE"/>
    <property type="match status" value="1"/>
</dbReference>
<feature type="domain" description="Aerobactin siderophore biosynthesis IucA/IucC N-terminal" evidence="2">
    <location>
        <begin position="191"/>
        <end position="430"/>
    </location>
</feature>
<dbReference type="Gene3D" id="1.10.510.40">
    <property type="match status" value="1"/>
</dbReference>
<dbReference type="EMBL" id="JABBZE010000011">
    <property type="protein sequence ID" value="NMU88788.1"/>
    <property type="molecule type" value="Genomic_DNA"/>
</dbReference>
<evidence type="ECO:0000256" key="1">
    <source>
        <dbReference type="ARBA" id="ARBA00007832"/>
    </source>
</evidence>
<dbReference type="Proteomes" id="UP000542405">
    <property type="component" value="Unassembled WGS sequence"/>
</dbReference>
<evidence type="ECO:0000259" key="2">
    <source>
        <dbReference type="Pfam" id="PF04183"/>
    </source>
</evidence>
<dbReference type="PANTHER" id="PTHR34384:SF5">
    <property type="entry name" value="L-2,3-DIAMINOPROPANOATE--CITRATE LIGASE"/>
    <property type="match status" value="1"/>
</dbReference>
<reference evidence="4 5" key="1">
    <citation type="submission" date="2020-04" db="EMBL/GenBank/DDBJ databases">
        <title>Achromobacter ruhlandii genome sequencing and assembly.</title>
        <authorList>
            <person name="Martins R.C.R."/>
            <person name="Perdigao-Neto L.V."/>
            <person name="Levin A.S.S."/>
            <person name="Costa S.F."/>
        </authorList>
    </citation>
    <scope>NUCLEOTIDE SEQUENCE [LARGE SCALE GENOMIC DNA]</scope>
    <source>
        <strain evidence="4 5">9035ralo</strain>
    </source>
</reference>
<protein>
    <submittedName>
        <fullName evidence="4">IucA/IucC family protein</fullName>
    </submittedName>
</protein>
<dbReference type="Pfam" id="PF04183">
    <property type="entry name" value="IucA_IucC"/>
    <property type="match status" value="1"/>
</dbReference>
<gene>
    <name evidence="4" type="ORF">HGQ98_02660</name>
</gene>
<accession>A0A848N8D5</accession>
<feature type="domain" description="Aerobactin siderophore biosynthesis IucA/IucC-like C-terminal" evidence="3">
    <location>
        <begin position="458"/>
        <end position="623"/>
    </location>
</feature>
<dbReference type="InterPro" id="IPR022770">
    <property type="entry name" value="IucA/IucC-like_C"/>
</dbReference>
<dbReference type="RefSeq" id="WP_169535814.1">
    <property type="nucleotide sequence ID" value="NZ_JABBZE010000011.1"/>
</dbReference>
<dbReference type="Pfam" id="PF06276">
    <property type="entry name" value="FhuF"/>
    <property type="match status" value="1"/>
</dbReference>
<name>A0A848N8D5_9BURK</name>
<dbReference type="AlphaFoldDB" id="A0A848N8D5"/>